<keyword evidence="3" id="KW-0479">Metal-binding</keyword>
<dbReference type="Proteomes" id="UP000075787">
    <property type="component" value="Unassembled WGS sequence"/>
</dbReference>
<keyword evidence="7" id="KW-0223">Dioxygenase</keyword>
<dbReference type="OrthoDB" id="9790889at2"/>
<proteinExistence type="inferred from homology"/>
<dbReference type="RefSeq" id="WP_062770441.1">
    <property type="nucleotide sequence ID" value="NZ_CP121045.1"/>
</dbReference>
<reference evidence="7 8" key="1">
    <citation type="submission" date="2015-12" db="EMBL/GenBank/DDBJ databases">
        <title>Genome sequence of Tistrella mobilis MCCC 1A02139.</title>
        <authorList>
            <person name="Lu L."/>
            <person name="Lai Q."/>
            <person name="Shao Z."/>
            <person name="Qian P."/>
        </authorList>
    </citation>
    <scope>NUCLEOTIDE SEQUENCE [LARGE SCALE GENOMIC DNA]</scope>
    <source>
        <strain evidence="7 8">MCCC 1A02139</strain>
    </source>
</reference>
<evidence type="ECO:0000256" key="2">
    <source>
        <dbReference type="ARBA" id="ARBA00007581"/>
    </source>
</evidence>
<name>A0A162JIT2_9PROT</name>
<evidence type="ECO:0000259" key="6">
    <source>
        <dbReference type="Pfam" id="PF02900"/>
    </source>
</evidence>
<dbReference type="SUPFAM" id="SSF53213">
    <property type="entry name" value="LigB-like"/>
    <property type="match status" value="1"/>
</dbReference>
<dbReference type="InterPro" id="IPR014436">
    <property type="entry name" value="Extradiol_dOase_DODA"/>
</dbReference>
<dbReference type="PANTHER" id="PTHR30096">
    <property type="entry name" value="4,5-DOPA DIOXYGENASE EXTRADIOL-LIKE PROTEIN"/>
    <property type="match status" value="1"/>
</dbReference>
<evidence type="ECO:0000256" key="3">
    <source>
        <dbReference type="ARBA" id="ARBA00022723"/>
    </source>
</evidence>
<protein>
    <submittedName>
        <fullName evidence="7">Dioxygenase</fullName>
    </submittedName>
</protein>
<accession>A0A162JIT2</accession>
<dbReference type="EMBL" id="LPZR01000229">
    <property type="protein sequence ID" value="KYO49281.1"/>
    <property type="molecule type" value="Genomic_DNA"/>
</dbReference>
<dbReference type="InterPro" id="IPR004183">
    <property type="entry name" value="Xdiol_dOase_suB"/>
</dbReference>
<comment type="similarity">
    <text evidence="2">Belongs to the DODA-type extradiol aromatic ring-opening dioxygenase family.</text>
</comment>
<keyword evidence="5" id="KW-0560">Oxidoreductase</keyword>
<keyword evidence="4" id="KW-0862">Zinc</keyword>
<sequence>MTDRPAPRQPVLFVSHGAPDMVLGRSPTRTFLTGLGGLLPAAPRAILVVSAHWRAGVPTVGTAARPATIHDFYGFPEPLYRLHYPAQGDAALAARVRDLLLAAGLPVAEDAERGLDHGAWTPLMLSWPAADVPVVGLSLAETDAAGHLAIGEALAPLADENVLVLASGSLTHDLRGFFRHRAAGGGEADYAAAFADWVAKAVTAGDLDALADWRKRAPHGPDNHPTDEHLMPLMVAAGAGAGRSPRLLHRAVEGRVLRLDAWGWA</sequence>
<dbReference type="GeneID" id="97244088"/>
<dbReference type="GO" id="GO:0008198">
    <property type="term" value="F:ferrous iron binding"/>
    <property type="evidence" value="ECO:0007669"/>
    <property type="project" value="InterPro"/>
</dbReference>
<evidence type="ECO:0000256" key="5">
    <source>
        <dbReference type="ARBA" id="ARBA00023002"/>
    </source>
</evidence>
<organism evidence="7 8">
    <name type="scientific">Tistrella mobilis</name>
    <dbReference type="NCBI Taxonomy" id="171437"/>
    <lineage>
        <taxon>Bacteria</taxon>
        <taxon>Pseudomonadati</taxon>
        <taxon>Pseudomonadota</taxon>
        <taxon>Alphaproteobacteria</taxon>
        <taxon>Geminicoccales</taxon>
        <taxon>Geminicoccaceae</taxon>
        <taxon>Tistrella</taxon>
    </lineage>
</organism>
<evidence type="ECO:0000313" key="7">
    <source>
        <dbReference type="EMBL" id="KYO49281.1"/>
    </source>
</evidence>
<dbReference type="CDD" id="cd07363">
    <property type="entry name" value="45_DOPA_Dioxygenase"/>
    <property type="match status" value="1"/>
</dbReference>
<evidence type="ECO:0000256" key="4">
    <source>
        <dbReference type="ARBA" id="ARBA00022833"/>
    </source>
</evidence>
<dbReference type="Pfam" id="PF02900">
    <property type="entry name" value="LigB"/>
    <property type="match status" value="1"/>
</dbReference>
<feature type="domain" description="Extradiol ring-cleavage dioxygenase class III enzyme subunit B" evidence="6">
    <location>
        <begin position="42"/>
        <end position="242"/>
    </location>
</feature>
<dbReference type="GO" id="GO:0016702">
    <property type="term" value="F:oxidoreductase activity, acting on single donors with incorporation of molecular oxygen, incorporation of two atoms of oxygen"/>
    <property type="evidence" value="ECO:0007669"/>
    <property type="project" value="UniProtKB-ARBA"/>
</dbReference>
<evidence type="ECO:0000313" key="8">
    <source>
        <dbReference type="Proteomes" id="UP000075787"/>
    </source>
</evidence>
<dbReference type="PANTHER" id="PTHR30096:SF0">
    <property type="entry name" value="4,5-DOPA DIOXYGENASE EXTRADIOL-LIKE PROTEIN"/>
    <property type="match status" value="1"/>
</dbReference>
<comment type="cofactor">
    <cofactor evidence="1">
        <name>Zn(2+)</name>
        <dbReference type="ChEBI" id="CHEBI:29105"/>
    </cofactor>
</comment>
<evidence type="ECO:0000256" key="1">
    <source>
        <dbReference type="ARBA" id="ARBA00001947"/>
    </source>
</evidence>
<dbReference type="Gene3D" id="3.40.830.10">
    <property type="entry name" value="LigB-like"/>
    <property type="match status" value="1"/>
</dbReference>
<comment type="caution">
    <text evidence="7">The sequence shown here is derived from an EMBL/GenBank/DDBJ whole genome shotgun (WGS) entry which is preliminary data.</text>
</comment>
<dbReference type="AlphaFoldDB" id="A0A162JIT2"/>
<gene>
    <name evidence="7" type="ORF">AUP44_17920</name>
</gene>
<dbReference type="GO" id="GO:0008270">
    <property type="term" value="F:zinc ion binding"/>
    <property type="evidence" value="ECO:0007669"/>
    <property type="project" value="InterPro"/>
</dbReference>
<dbReference type="PIRSF" id="PIRSF006157">
    <property type="entry name" value="Doxgns_DODA"/>
    <property type="match status" value="1"/>
</dbReference>